<proteinExistence type="predicted"/>
<dbReference type="SMART" id="SM00829">
    <property type="entry name" value="PKS_ER"/>
    <property type="match status" value="1"/>
</dbReference>
<dbReference type="STRING" id="34004.SAMN04488021_11911"/>
<dbReference type="Proteomes" id="UP000183635">
    <property type="component" value="Unassembled WGS sequence"/>
</dbReference>
<dbReference type="SUPFAM" id="SSF51735">
    <property type="entry name" value="NAD(P)-binding Rossmann-fold domains"/>
    <property type="match status" value="1"/>
</dbReference>
<dbReference type="InterPro" id="IPR036291">
    <property type="entry name" value="NAD(P)-bd_dom_sf"/>
</dbReference>
<gene>
    <name evidence="2" type="ORF">SAMN04488021_11911</name>
</gene>
<organism evidence="2 3">
    <name type="scientific">Paracoccus aminovorans</name>
    <dbReference type="NCBI Taxonomy" id="34004"/>
    <lineage>
        <taxon>Bacteria</taxon>
        <taxon>Pseudomonadati</taxon>
        <taxon>Pseudomonadota</taxon>
        <taxon>Alphaproteobacteria</taxon>
        <taxon>Rhodobacterales</taxon>
        <taxon>Paracoccaceae</taxon>
        <taxon>Paracoccus</taxon>
    </lineage>
</organism>
<evidence type="ECO:0000259" key="1">
    <source>
        <dbReference type="SMART" id="SM00829"/>
    </source>
</evidence>
<accession>A0A1I3B3D6</accession>
<dbReference type="SUPFAM" id="SSF50129">
    <property type="entry name" value="GroES-like"/>
    <property type="match status" value="1"/>
</dbReference>
<dbReference type="InterPro" id="IPR013154">
    <property type="entry name" value="ADH-like_N"/>
</dbReference>
<dbReference type="RefSeq" id="WP_074968238.1">
    <property type="nucleotide sequence ID" value="NZ_CBCRYP010000020.1"/>
</dbReference>
<dbReference type="OrthoDB" id="4190732at2"/>
<dbReference type="Gene3D" id="3.90.180.10">
    <property type="entry name" value="Medium-chain alcohol dehydrogenases, catalytic domain"/>
    <property type="match status" value="1"/>
</dbReference>
<dbReference type="InterPro" id="IPR051397">
    <property type="entry name" value="Zn-ADH-like_protein"/>
</dbReference>
<evidence type="ECO:0000313" key="2">
    <source>
        <dbReference type="EMBL" id="SFH56807.1"/>
    </source>
</evidence>
<dbReference type="Gene3D" id="3.40.50.720">
    <property type="entry name" value="NAD(P)-binding Rossmann-like Domain"/>
    <property type="match status" value="1"/>
</dbReference>
<reference evidence="2 3" key="1">
    <citation type="submission" date="2016-10" db="EMBL/GenBank/DDBJ databases">
        <authorList>
            <person name="de Groot N.N."/>
        </authorList>
    </citation>
    <scope>NUCLEOTIDE SEQUENCE [LARGE SCALE GENOMIC DNA]</scope>
    <source>
        <strain evidence="2 3">DSM 8537</strain>
    </source>
</reference>
<dbReference type="Pfam" id="PF00107">
    <property type="entry name" value="ADH_zinc_N"/>
    <property type="match status" value="1"/>
</dbReference>
<dbReference type="InterPro" id="IPR011032">
    <property type="entry name" value="GroES-like_sf"/>
</dbReference>
<evidence type="ECO:0000313" key="3">
    <source>
        <dbReference type="Proteomes" id="UP000183635"/>
    </source>
</evidence>
<dbReference type="AlphaFoldDB" id="A0A1I3B3D6"/>
<dbReference type="GO" id="GO:0016491">
    <property type="term" value="F:oxidoreductase activity"/>
    <property type="evidence" value="ECO:0007669"/>
    <property type="project" value="InterPro"/>
</dbReference>
<dbReference type="PANTHER" id="PTHR43677">
    <property type="entry name" value="SHORT-CHAIN DEHYDROGENASE/REDUCTASE"/>
    <property type="match status" value="1"/>
</dbReference>
<dbReference type="Pfam" id="PF08240">
    <property type="entry name" value="ADH_N"/>
    <property type="match status" value="1"/>
</dbReference>
<dbReference type="InterPro" id="IPR020843">
    <property type="entry name" value="ER"/>
</dbReference>
<dbReference type="PANTHER" id="PTHR43677:SF4">
    <property type="entry name" value="QUINONE OXIDOREDUCTASE-LIKE PROTEIN 2"/>
    <property type="match status" value="1"/>
</dbReference>
<protein>
    <submittedName>
        <fullName evidence="2">NADPH2:quinone reductase</fullName>
    </submittedName>
</protein>
<feature type="domain" description="Enoyl reductase (ER)" evidence="1">
    <location>
        <begin position="10"/>
        <end position="330"/>
    </location>
</feature>
<sequence>MHGYLLTAYGAPLSHVPSDLPDLRPGPGEVLIRNEAIGLNYPDALMVQGKYQKRPEPPFVPGRDCAGTVIAVGEGVDGFQPDDPVVAQVFSGAFADQVRAPLNRVFPRPAEVSAVDAAGAMTVFNTAYVAVSIRAKVKAGDRVVVTGAAGGVGAAAVQLAANLGAHVVGIVSSEEKAELVRRSGAGQALIIADREEEPLKNAFKTQVRRTWGDDRGADVVIDTVGGTMFQAGLRALGFAGKLVVVGFASGDIPAAKANYLLYNNLSVMGAPLDIHFDEALDQIREGTAWWLGLLAAGKAQANVTAVLPFDQLMQGLQDILDRKVTGKLVVRTGAGA</sequence>
<dbReference type="EMBL" id="FOPU01000019">
    <property type="protein sequence ID" value="SFH56807.1"/>
    <property type="molecule type" value="Genomic_DNA"/>
</dbReference>
<keyword evidence="3" id="KW-1185">Reference proteome</keyword>
<dbReference type="InterPro" id="IPR013149">
    <property type="entry name" value="ADH-like_C"/>
</dbReference>
<name>A0A1I3B3D6_9RHOB</name>